<evidence type="ECO:0000256" key="1">
    <source>
        <dbReference type="SAM" id="MobiDB-lite"/>
    </source>
</evidence>
<evidence type="ECO:0000313" key="3">
    <source>
        <dbReference type="EMBL" id="OAX84117.1"/>
    </source>
</evidence>
<keyword evidence="2" id="KW-1133">Transmembrane helix</keyword>
<dbReference type="OrthoDB" id="5383338at2759"/>
<sequence length="600" mass="65862">MASQTQFQLFPQVQPQNRPNGNPFRRGHRRPATKSPVVSPILGDDKTSAQAEAVILQIIEDTNKTPLGPLSTIHIVGSNSPSPRVKPGGEAKVEEAPRPPPQPTSPEPIRSGSPVQIEQRYYPQRSTPNDLPREVISRCDYSPSVTSPQSAFRRTMCESTQLATAAKVSTSEQLTRLWEATNGEGPQPELGTFHLRISKADHLTYIFGNQSAMLYSLKTNAMGDVDIQRSHPTKENTKSPIITLNSTEINRAKGTGFITVVFPILAGILARDQALALSRQHQLAPTDAMEVEDDAVRRAEAQETCILEWNAAHGRYDVQHQALFNDPSDGPGNEIQPEGSAVINKRGQILHLTVSASTTDSIKLGNPPSILMTIPGRDSTKDTPLVALDLETMTLSISAGDISSTIPALYCIDSLVAATLIIAATDQFTRTILAGMDTETAVTKGEFPDPYNTTPSREPSAAPASQPRFNGQLIATQAEREEAEQEAELMSQIHASPKRKTRLSFWRRSSFSSPETKTKVKKHRNNNKKTPIVVEEIDLENYGQYSSGSREGEQLPGITRSVIKLLSWGFKSIVWGLTVVVKFIAWLLVKLTRCFTSEKF</sequence>
<feature type="region of interest" description="Disordered" evidence="1">
    <location>
        <begin position="1"/>
        <end position="45"/>
    </location>
</feature>
<name>A0A1B7P5F7_9EURO</name>
<dbReference type="Proteomes" id="UP000091918">
    <property type="component" value="Unassembled WGS sequence"/>
</dbReference>
<comment type="caution">
    <text evidence="3">The sequence shown here is derived from an EMBL/GenBank/DDBJ whole genome shotgun (WGS) entry which is preliminary data.</text>
</comment>
<feature type="compositionally biased region" description="Polar residues" evidence="1">
    <location>
        <begin position="1"/>
        <end position="20"/>
    </location>
</feature>
<evidence type="ECO:0000313" key="4">
    <source>
        <dbReference type="Proteomes" id="UP000091918"/>
    </source>
</evidence>
<keyword evidence="2" id="KW-0812">Transmembrane</keyword>
<dbReference type="EMBL" id="LGUA01000103">
    <property type="protein sequence ID" value="OAX84117.1"/>
    <property type="molecule type" value="Genomic_DNA"/>
</dbReference>
<keyword evidence="2" id="KW-0472">Membrane</keyword>
<keyword evidence="4" id="KW-1185">Reference proteome</keyword>
<organism evidence="3 4">
    <name type="scientific">Emergomyces africanus</name>
    <dbReference type="NCBI Taxonomy" id="1955775"/>
    <lineage>
        <taxon>Eukaryota</taxon>
        <taxon>Fungi</taxon>
        <taxon>Dikarya</taxon>
        <taxon>Ascomycota</taxon>
        <taxon>Pezizomycotina</taxon>
        <taxon>Eurotiomycetes</taxon>
        <taxon>Eurotiomycetidae</taxon>
        <taxon>Onygenales</taxon>
        <taxon>Ajellomycetaceae</taxon>
        <taxon>Emergomyces</taxon>
    </lineage>
</organism>
<reference evidence="3 4" key="1">
    <citation type="submission" date="2015-07" db="EMBL/GenBank/DDBJ databases">
        <title>Emmonsia species relationships and genome sequence.</title>
        <authorList>
            <person name="Cuomo C.A."/>
            <person name="Schwartz I.S."/>
            <person name="Kenyon C."/>
            <person name="de Hoog G.S."/>
            <person name="Govender N.P."/>
            <person name="Botha A."/>
            <person name="Moreno L."/>
            <person name="de Vries M."/>
            <person name="Munoz J.F."/>
            <person name="Stielow J.B."/>
        </authorList>
    </citation>
    <scope>NUCLEOTIDE SEQUENCE [LARGE SCALE GENOMIC DNA]</scope>
    <source>
        <strain evidence="3 4">CBS 136260</strain>
    </source>
</reference>
<accession>A0A1B7P5F7</accession>
<feature type="region of interest" description="Disordered" evidence="1">
    <location>
        <begin position="66"/>
        <end position="115"/>
    </location>
</feature>
<feature type="transmembrane region" description="Helical" evidence="2">
    <location>
        <begin position="568"/>
        <end position="589"/>
    </location>
</feature>
<dbReference type="STRING" id="1658172.A0A1B7P5F7"/>
<gene>
    <name evidence="3" type="ORF">ACJ72_01506</name>
</gene>
<proteinExistence type="predicted"/>
<dbReference type="AlphaFoldDB" id="A0A1B7P5F7"/>
<protein>
    <submittedName>
        <fullName evidence="3">Uncharacterized protein</fullName>
    </submittedName>
</protein>
<evidence type="ECO:0000256" key="2">
    <source>
        <dbReference type="SAM" id="Phobius"/>
    </source>
</evidence>
<feature type="region of interest" description="Disordered" evidence="1">
    <location>
        <begin position="444"/>
        <end position="468"/>
    </location>
</feature>
<feature type="compositionally biased region" description="Basic and acidic residues" evidence="1">
    <location>
        <begin position="87"/>
        <end position="97"/>
    </location>
</feature>